<keyword evidence="2" id="KW-1185">Reference proteome</keyword>
<comment type="caution">
    <text evidence="1">The sequence shown here is derived from an EMBL/GenBank/DDBJ whole genome shotgun (WGS) entry which is preliminary data.</text>
</comment>
<evidence type="ECO:0000313" key="2">
    <source>
        <dbReference type="Proteomes" id="UP000252139"/>
    </source>
</evidence>
<reference evidence="1 2" key="1">
    <citation type="journal article" date="2018" name="G3 (Bethesda)">
        <title>Phylogenetic and Phylogenomic Definition of Rhizopus Species.</title>
        <authorList>
            <person name="Gryganskyi A.P."/>
            <person name="Golan J."/>
            <person name="Dolatabadi S."/>
            <person name="Mondo S."/>
            <person name="Robb S."/>
            <person name="Idnurm A."/>
            <person name="Muszewska A."/>
            <person name="Steczkiewicz K."/>
            <person name="Masonjones S."/>
            <person name="Liao H.L."/>
            <person name="Gajdeczka M.T."/>
            <person name="Anike F."/>
            <person name="Vuek A."/>
            <person name="Anishchenko I.M."/>
            <person name="Voigt K."/>
            <person name="de Hoog G.S."/>
            <person name="Smith M.E."/>
            <person name="Heitman J."/>
            <person name="Vilgalys R."/>
            <person name="Stajich J.E."/>
        </authorList>
    </citation>
    <scope>NUCLEOTIDE SEQUENCE [LARGE SCALE GENOMIC DNA]</scope>
    <source>
        <strain evidence="1 2">CBS 357.93</strain>
    </source>
</reference>
<sequence length="81" mass="9262">MVAFLPTYFTTTTSEMNHNLLQQREPRRRVIRSSPSPSLFEPMNTLNTLSTLDTSSLVLSDDQVFDELNEFFQPSNLLSPP</sequence>
<protein>
    <submittedName>
        <fullName evidence="1">Uncharacterized protein</fullName>
    </submittedName>
</protein>
<organism evidence="1 2">
    <name type="scientific">Rhizopus azygosporus</name>
    <name type="common">Rhizopus microsporus var. azygosporus</name>
    <dbReference type="NCBI Taxonomy" id="86630"/>
    <lineage>
        <taxon>Eukaryota</taxon>
        <taxon>Fungi</taxon>
        <taxon>Fungi incertae sedis</taxon>
        <taxon>Mucoromycota</taxon>
        <taxon>Mucoromycotina</taxon>
        <taxon>Mucoromycetes</taxon>
        <taxon>Mucorales</taxon>
        <taxon>Mucorineae</taxon>
        <taxon>Rhizopodaceae</taxon>
        <taxon>Rhizopus</taxon>
    </lineage>
</organism>
<feature type="non-terminal residue" evidence="1">
    <location>
        <position position="81"/>
    </location>
</feature>
<gene>
    <name evidence="1" type="ORF">CU097_010406</name>
</gene>
<proteinExistence type="predicted"/>
<accession>A0A367J909</accession>
<dbReference type="EMBL" id="PJQL01001876">
    <property type="protein sequence ID" value="RCH86400.1"/>
    <property type="molecule type" value="Genomic_DNA"/>
</dbReference>
<name>A0A367J909_RHIAZ</name>
<dbReference type="Proteomes" id="UP000252139">
    <property type="component" value="Unassembled WGS sequence"/>
</dbReference>
<evidence type="ECO:0000313" key="1">
    <source>
        <dbReference type="EMBL" id="RCH86400.1"/>
    </source>
</evidence>
<dbReference type="AlphaFoldDB" id="A0A367J909"/>